<dbReference type="EMBL" id="JAVFKM010000008">
    <property type="protein sequence ID" value="MEF3115118.1"/>
    <property type="molecule type" value="Genomic_DNA"/>
</dbReference>
<dbReference type="Gene3D" id="2.60.120.10">
    <property type="entry name" value="Jelly Rolls"/>
    <property type="match status" value="1"/>
</dbReference>
<dbReference type="InterPro" id="IPR011051">
    <property type="entry name" value="RmlC_Cupin_sf"/>
</dbReference>
<dbReference type="InterPro" id="IPR014710">
    <property type="entry name" value="RmlC-like_jellyroll"/>
</dbReference>
<evidence type="ECO:0000313" key="2">
    <source>
        <dbReference type="EMBL" id="MEF3115118.1"/>
    </source>
</evidence>
<evidence type="ECO:0000259" key="1">
    <source>
        <dbReference type="Pfam" id="PF07883"/>
    </source>
</evidence>
<proteinExistence type="predicted"/>
<feature type="domain" description="Cupin type-2" evidence="1">
    <location>
        <begin position="37"/>
        <end position="104"/>
    </location>
</feature>
<dbReference type="SUPFAM" id="SSF51182">
    <property type="entry name" value="RmlC-like cupins"/>
    <property type="match status" value="1"/>
</dbReference>
<evidence type="ECO:0000313" key="3">
    <source>
        <dbReference type="Proteomes" id="UP001348265"/>
    </source>
</evidence>
<gene>
    <name evidence="2" type="ORF">RB636_18270</name>
</gene>
<organism evidence="2 3">
    <name type="scientific">Streptomyces chrestomyceticus</name>
    <dbReference type="NCBI Taxonomy" id="68185"/>
    <lineage>
        <taxon>Bacteria</taxon>
        <taxon>Bacillati</taxon>
        <taxon>Actinomycetota</taxon>
        <taxon>Actinomycetes</taxon>
        <taxon>Kitasatosporales</taxon>
        <taxon>Streptomycetaceae</taxon>
        <taxon>Streptomyces</taxon>
    </lineage>
</organism>
<accession>A0ABU7WWS0</accession>
<keyword evidence="3" id="KW-1185">Reference proteome</keyword>
<comment type="caution">
    <text evidence="2">The sequence shown here is derived from an EMBL/GenBank/DDBJ whole genome shotgun (WGS) entry which is preliminary data.</text>
</comment>
<name>A0ABU7WWS0_9ACTN</name>
<dbReference type="Proteomes" id="UP001348265">
    <property type="component" value="Unassembled WGS sequence"/>
</dbReference>
<dbReference type="RefSeq" id="WP_031001531.1">
    <property type="nucleotide sequence ID" value="NZ_JAVFKM010000008.1"/>
</dbReference>
<dbReference type="InterPro" id="IPR013096">
    <property type="entry name" value="Cupin_2"/>
</dbReference>
<protein>
    <submittedName>
        <fullName evidence="2">Cupin domain-containing protein</fullName>
    </submittedName>
</protein>
<dbReference type="Pfam" id="PF07883">
    <property type="entry name" value="Cupin_2"/>
    <property type="match status" value="1"/>
</dbReference>
<sequence>MQTFTLDESQLSQEYGIGIGRWEDHPKKQPLPFDAMWCRVPAHSESAPDEHPEVELAVVVGGTAVFCVDGAEVTAGPGTAVLLSPGERHVIKAAEEPVRILSVYWLPSAAGSGEAG</sequence>
<reference evidence="2 3" key="1">
    <citation type="submission" date="2023-08" db="EMBL/GenBank/DDBJ databases">
        <authorList>
            <person name="Sharma P."/>
            <person name="Verma V."/>
            <person name="Mohan M.K."/>
            <person name="Dubey A.K."/>
        </authorList>
    </citation>
    <scope>NUCLEOTIDE SEQUENCE [LARGE SCALE GENOMIC DNA]</scope>
    <source>
        <strain evidence="2 3">ADP4</strain>
    </source>
</reference>